<evidence type="ECO:0008006" key="3">
    <source>
        <dbReference type="Google" id="ProtNLM"/>
    </source>
</evidence>
<keyword evidence="2" id="KW-1185">Reference proteome</keyword>
<sequence length="549" mass="60621">MTPGTFHDRLTVSVTLTTAGTPHAIPPGDVKSFALELRSWGFEGQVEFDVADNTSAGGLETDPLKSAFLEQDLMEVQLEVKAIHTDAATQPALTSLKVKGLVSERSLVEIPAAPAPGAPLLHRRYQVRFLDPARLLWSQHFPSVLYTHKTMKNVLDAHKGSHITFTYDWSAGLDTSCPQLFLGLTPEHGASFYDFLLWYVDTRNGVFAYDYAAAKYTLTTAKSSAGTPVDLLPLEVESLGIRFPEVPRHEVTVLNAVAQGPVTTPITQERAVTGIRQDVLLRTPISHQVDARVSLETARLKVRSKEVDLTWRRFPAKALVPGMQVKLPTAQAWAAAGLTGGQTFRVRSVALRGNALASSPDAEHLAKNAGFHFSMHTVLETQAETWAELPAYLPPDWPTYVEGIIVSEVGEQTHETWQAYTDSATSQDGYKVKIPLWENQIVTLPFNPNLLPGHFYFPAYKGERVLVGLDFQQAWLKRFLDWRATARMPADGQGTHLLVGKTPENGTSMKHSYAEGKPVFLLQRTNAKDTARIEIKEGTLVIQVKEEPA</sequence>
<dbReference type="EMBL" id="CP071091">
    <property type="protein sequence ID" value="QSQ16457.1"/>
    <property type="molecule type" value="Genomic_DNA"/>
</dbReference>
<evidence type="ECO:0000313" key="1">
    <source>
        <dbReference type="EMBL" id="QSQ16457.1"/>
    </source>
</evidence>
<name>A0ABX7NCD5_9BACT</name>
<proteinExistence type="predicted"/>
<accession>A0ABX7NCD5</accession>
<organism evidence="1 2">
    <name type="scientific">Myxococcus landrumensis</name>
    <dbReference type="NCBI Taxonomy" id="2813577"/>
    <lineage>
        <taxon>Bacteria</taxon>
        <taxon>Pseudomonadati</taxon>
        <taxon>Myxococcota</taxon>
        <taxon>Myxococcia</taxon>
        <taxon>Myxococcales</taxon>
        <taxon>Cystobacterineae</taxon>
        <taxon>Myxococcaceae</taxon>
        <taxon>Myxococcus</taxon>
    </lineage>
</organism>
<dbReference type="Proteomes" id="UP000663090">
    <property type="component" value="Chromosome"/>
</dbReference>
<reference evidence="1 2" key="1">
    <citation type="submission" date="2021-02" db="EMBL/GenBank/DDBJ databases">
        <title>De Novo genome assembly of isolated myxobacteria.</title>
        <authorList>
            <person name="Stevens D.C."/>
        </authorList>
    </citation>
    <scope>NUCLEOTIDE SEQUENCE [LARGE SCALE GENOMIC DNA]</scope>
    <source>
        <strain evidence="1 2">SCHIC003</strain>
    </source>
</reference>
<gene>
    <name evidence="1" type="ORF">JY572_10585</name>
</gene>
<dbReference type="RefSeq" id="WP_206718116.1">
    <property type="nucleotide sequence ID" value="NZ_CP071091.1"/>
</dbReference>
<evidence type="ECO:0000313" key="2">
    <source>
        <dbReference type="Proteomes" id="UP000663090"/>
    </source>
</evidence>
<protein>
    <recommendedName>
        <fullName evidence="3">Lipoprotein</fullName>
    </recommendedName>
</protein>